<protein>
    <recommendedName>
        <fullName evidence="6">Archease domain-containing protein</fullName>
    </recommendedName>
</protein>
<evidence type="ECO:0000256" key="5">
    <source>
        <dbReference type="SAM" id="MobiDB-lite"/>
    </source>
</evidence>
<proteinExistence type="inferred from homology"/>
<comment type="caution">
    <text evidence="7">The sequence shown here is derived from an EMBL/GenBank/DDBJ whole genome shotgun (WGS) entry which is preliminary data.</text>
</comment>
<comment type="similarity">
    <text evidence="1">Belongs to the archease family.</text>
</comment>
<name>A0AAE0ERH8_9CHLO</name>
<dbReference type="GO" id="GO:0072669">
    <property type="term" value="C:tRNA-splicing ligase complex"/>
    <property type="evidence" value="ECO:0007669"/>
    <property type="project" value="TreeGrafter"/>
</dbReference>
<evidence type="ECO:0000256" key="2">
    <source>
        <dbReference type="ARBA" id="ARBA00022694"/>
    </source>
</evidence>
<dbReference type="EMBL" id="LGRX02035142">
    <property type="protein sequence ID" value="KAK3236170.1"/>
    <property type="molecule type" value="Genomic_DNA"/>
</dbReference>
<sequence>MSDALEYNALPQRERRPKRMRAPTADKPAAATVQSANENLSSQPDLRDNYEYKDHTADIQIHSWGQTLEEAFEGAAIGMFNYMVPLEGVTVDDSLEKLYEVSAHDMESLLFAFLDELLFVFSTEYFLCRDIRIQSFDRDSWTIKCLGRGENYDRSKHEQGTEVKAITYSAMQIHEGKDGAEIFVIVDI</sequence>
<gene>
    <name evidence="7" type="ORF">CYMTET_53670</name>
</gene>
<dbReference type="InterPro" id="IPR002804">
    <property type="entry name" value="Archease"/>
</dbReference>
<dbReference type="GO" id="GO:0006388">
    <property type="term" value="P:tRNA splicing, via endonucleolytic cleavage and ligation"/>
    <property type="evidence" value="ECO:0007669"/>
    <property type="project" value="TreeGrafter"/>
</dbReference>
<evidence type="ECO:0000313" key="8">
    <source>
        <dbReference type="Proteomes" id="UP001190700"/>
    </source>
</evidence>
<dbReference type="Proteomes" id="UP001190700">
    <property type="component" value="Unassembled WGS sequence"/>
</dbReference>
<accession>A0AAE0ERH8</accession>
<evidence type="ECO:0000313" key="7">
    <source>
        <dbReference type="EMBL" id="KAK3236170.1"/>
    </source>
</evidence>
<feature type="compositionally biased region" description="Polar residues" evidence="5">
    <location>
        <begin position="32"/>
        <end position="44"/>
    </location>
</feature>
<dbReference type="SUPFAM" id="SSF69819">
    <property type="entry name" value="MTH1598-like"/>
    <property type="match status" value="1"/>
</dbReference>
<feature type="region of interest" description="Disordered" evidence="5">
    <location>
        <begin position="1"/>
        <end position="47"/>
    </location>
</feature>
<keyword evidence="4" id="KW-0106">Calcium</keyword>
<dbReference type="InterPro" id="IPR036820">
    <property type="entry name" value="Archease_dom_sf"/>
</dbReference>
<dbReference type="PANTHER" id="PTHR12682">
    <property type="entry name" value="ARCHEASE"/>
    <property type="match status" value="1"/>
</dbReference>
<dbReference type="FunFam" id="3.55.10.10:FF:000001">
    <property type="entry name" value="protein archease isoform X1"/>
    <property type="match status" value="1"/>
</dbReference>
<keyword evidence="8" id="KW-1185">Reference proteome</keyword>
<dbReference type="AlphaFoldDB" id="A0AAE0ERH8"/>
<keyword evidence="2" id="KW-0819">tRNA processing</keyword>
<dbReference type="Pfam" id="PF01951">
    <property type="entry name" value="Archease"/>
    <property type="match status" value="1"/>
</dbReference>
<dbReference type="InterPro" id="IPR023572">
    <property type="entry name" value="Archease_dom"/>
</dbReference>
<dbReference type="PANTHER" id="PTHR12682:SF11">
    <property type="entry name" value="PROTEIN ARCHEASE"/>
    <property type="match status" value="1"/>
</dbReference>
<evidence type="ECO:0000256" key="3">
    <source>
        <dbReference type="ARBA" id="ARBA00022723"/>
    </source>
</evidence>
<evidence type="ECO:0000259" key="6">
    <source>
        <dbReference type="Pfam" id="PF01951"/>
    </source>
</evidence>
<dbReference type="Gene3D" id="3.55.10.10">
    <property type="entry name" value="Archease domain"/>
    <property type="match status" value="1"/>
</dbReference>
<dbReference type="GO" id="GO:0046872">
    <property type="term" value="F:metal ion binding"/>
    <property type="evidence" value="ECO:0007669"/>
    <property type="project" value="UniProtKB-KW"/>
</dbReference>
<feature type="domain" description="Archease" evidence="6">
    <location>
        <begin position="50"/>
        <end position="188"/>
    </location>
</feature>
<evidence type="ECO:0000256" key="1">
    <source>
        <dbReference type="ARBA" id="ARBA00007963"/>
    </source>
</evidence>
<keyword evidence="3" id="KW-0479">Metal-binding</keyword>
<organism evidence="7 8">
    <name type="scientific">Cymbomonas tetramitiformis</name>
    <dbReference type="NCBI Taxonomy" id="36881"/>
    <lineage>
        <taxon>Eukaryota</taxon>
        <taxon>Viridiplantae</taxon>
        <taxon>Chlorophyta</taxon>
        <taxon>Pyramimonadophyceae</taxon>
        <taxon>Pyramimonadales</taxon>
        <taxon>Pyramimonadaceae</taxon>
        <taxon>Cymbomonas</taxon>
    </lineage>
</organism>
<reference evidence="7 8" key="1">
    <citation type="journal article" date="2015" name="Genome Biol. Evol.">
        <title>Comparative Genomics of a Bacterivorous Green Alga Reveals Evolutionary Causalities and Consequences of Phago-Mixotrophic Mode of Nutrition.</title>
        <authorList>
            <person name="Burns J.A."/>
            <person name="Paasch A."/>
            <person name="Narechania A."/>
            <person name="Kim E."/>
        </authorList>
    </citation>
    <scope>NUCLEOTIDE SEQUENCE [LARGE SCALE GENOMIC DNA]</scope>
    <source>
        <strain evidence="7 8">PLY_AMNH</strain>
    </source>
</reference>
<evidence type="ECO:0000256" key="4">
    <source>
        <dbReference type="ARBA" id="ARBA00022837"/>
    </source>
</evidence>